<dbReference type="Proteomes" id="UP000800200">
    <property type="component" value="Unassembled WGS sequence"/>
</dbReference>
<sequence>TLGIRLIELCFGTFLENNKFRQQLPPGDTTSVPILDYAAAVQWRKMVSEEAGPEFAEAVEWYL</sequence>
<feature type="non-terminal residue" evidence="1">
    <location>
        <position position="63"/>
    </location>
</feature>
<organism evidence="1 2">
    <name type="scientific">Zopfia rhizophila CBS 207.26</name>
    <dbReference type="NCBI Taxonomy" id="1314779"/>
    <lineage>
        <taxon>Eukaryota</taxon>
        <taxon>Fungi</taxon>
        <taxon>Dikarya</taxon>
        <taxon>Ascomycota</taxon>
        <taxon>Pezizomycotina</taxon>
        <taxon>Dothideomycetes</taxon>
        <taxon>Dothideomycetes incertae sedis</taxon>
        <taxon>Zopfiaceae</taxon>
        <taxon>Zopfia</taxon>
    </lineage>
</organism>
<dbReference type="AlphaFoldDB" id="A0A6A6E8S8"/>
<proteinExistence type="predicted"/>
<name>A0A6A6E8S8_9PEZI</name>
<dbReference type="OrthoDB" id="3565018at2759"/>
<accession>A0A6A6E8S8</accession>
<feature type="non-terminal residue" evidence="1">
    <location>
        <position position="1"/>
    </location>
</feature>
<dbReference type="EMBL" id="ML994627">
    <property type="protein sequence ID" value="KAF2187523.1"/>
    <property type="molecule type" value="Genomic_DNA"/>
</dbReference>
<evidence type="ECO:0000313" key="1">
    <source>
        <dbReference type="EMBL" id="KAF2187523.1"/>
    </source>
</evidence>
<protein>
    <submittedName>
        <fullName evidence="1">Uncharacterized protein</fullName>
    </submittedName>
</protein>
<reference evidence="1" key="1">
    <citation type="journal article" date="2020" name="Stud. Mycol.">
        <title>101 Dothideomycetes genomes: a test case for predicting lifestyles and emergence of pathogens.</title>
        <authorList>
            <person name="Haridas S."/>
            <person name="Albert R."/>
            <person name="Binder M."/>
            <person name="Bloem J."/>
            <person name="Labutti K."/>
            <person name="Salamov A."/>
            <person name="Andreopoulos B."/>
            <person name="Baker S."/>
            <person name="Barry K."/>
            <person name="Bills G."/>
            <person name="Bluhm B."/>
            <person name="Cannon C."/>
            <person name="Castanera R."/>
            <person name="Culley D."/>
            <person name="Daum C."/>
            <person name="Ezra D."/>
            <person name="Gonzalez J."/>
            <person name="Henrissat B."/>
            <person name="Kuo A."/>
            <person name="Liang C."/>
            <person name="Lipzen A."/>
            <person name="Lutzoni F."/>
            <person name="Magnuson J."/>
            <person name="Mondo S."/>
            <person name="Nolan M."/>
            <person name="Ohm R."/>
            <person name="Pangilinan J."/>
            <person name="Park H.-J."/>
            <person name="Ramirez L."/>
            <person name="Alfaro M."/>
            <person name="Sun H."/>
            <person name="Tritt A."/>
            <person name="Yoshinaga Y."/>
            <person name="Zwiers L.-H."/>
            <person name="Turgeon B."/>
            <person name="Goodwin S."/>
            <person name="Spatafora J."/>
            <person name="Crous P."/>
            <person name="Grigoriev I."/>
        </authorList>
    </citation>
    <scope>NUCLEOTIDE SEQUENCE</scope>
    <source>
        <strain evidence="1">CBS 207.26</strain>
    </source>
</reference>
<keyword evidence="2" id="KW-1185">Reference proteome</keyword>
<evidence type="ECO:0000313" key="2">
    <source>
        <dbReference type="Proteomes" id="UP000800200"/>
    </source>
</evidence>
<gene>
    <name evidence="1" type="ORF">K469DRAFT_472815</name>
</gene>